<dbReference type="InterPro" id="IPR050228">
    <property type="entry name" value="Carboxylesterase_BioH"/>
</dbReference>
<dbReference type="PRINTS" id="PR00111">
    <property type="entry name" value="ABHYDROLASE"/>
</dbReference>
<proteinExistence type="predicted"/>
<dbReference type="Gene3D" id="3.40.50.1820">
    <property type="entry name" value="alpha/beta hydrolase"/>
    <property type="match status" value="1"/>
</dbReference>
<reference evidence="3" key="1">
    <citation type="submission" date="2017-02" db="EMBL/GenBank/DDBJ databases">
        <title>Tessaracoccus aquaemaris sp. nov., isolated from the intestine of a Korean rockfish, Sebastes schlegelii, in a marine aquaculture pond.</title>
        <authorList>
            <person name="Tak E.J."/>
            <person name="Bae J.-W."/>
        </authorList>
    </citation>
    <scope>NUCLEOTIDE SEQUENCE [LARGE SCALE GENOMIC DNA]</scope>
    <source>
        <strain evidence="3">NSG39</strain>
    </source>
</reference>
<evidence type="ECO:0000259" key="1">
    <source>
        <dbReference type="Pfam" id="PF12697"/>
    </source>
</evidence>
<evidence type="ECO:0000313" key="3">
    <source>
        <dbReference type="Proteomes" id="UP000188145"/>
    </source>
</evidence>
<dbReference type="SUPFAM" id="SSF53474">
    <property type="entry name" value="alpha/beta-Hydrolases"/>
    <property type="match status" value="1"/>
</dbReference>
<gene>
    <name evidence="2" type="ORF">BW730_13315</name>
</gene>
<dbReference type="InterPro" id="IPR000073">
    <property type="entry name" value="AB_hydrolase_1"/>
</dbReference>
<dbReference type="PRINTS" id="PR00412">
    <property type="entry name" value="EPOXHYDRLASE"/>
</dbReference>
<dbReference type="KEGG" id="tes:BW730_13315"/>
<dbReference type="Pfam" id="PF12697">
    <property type="entry name" value="Abhydrolase_6"/>
    <property type="match status" value="1"/>
</dbReference>
<dbReference type="RefSeq" id="WP_077686667.1">
    <property type="nucleotide sequence ID" value="NZ_CP019606.1"/>
</dbReference>
<dbReference type="STRING" id="1332264.BW730_13315"/>
<sequence>MDTPTQTHYLQVDGGRIAYDVRGDGPTLVLLPGMGDLRASYRFLAPLLEAAGYRVVCVDLRGHGDSDATFPTYGDADTASDVVALLEHLDTPATLIGNSMSAGAAVIAAAAPERVSGLVLVGPFVRDPVDGSALQRAAMRVLMARPWARHMWNAYLPTLYSGRKPEDFAAYRRQVSEAMARPGHSRAFSLTTRTSHADAEAAIGSAQAPTLVVMGTKDPDFKDPAAEAEWVRSALDGTTAMIEDAGHYPHAQQPEATAAAILAFLEADADA</sequence>
<feature type="domain" description="AB hydrolase-1" evidence="1">
    <location>
        <begin position="28"/>
        <end position="260"/>
    </location>
</feature>
<name>A0A1Q2CQF8_9ACTN</name>
<dbReference type="EMBL" id="CP019606">
    <property type="protein sequence ID" value="AQP48334.1"/>
    <property type="molecule type" value="Genomic_DNA"/>
</dbReference>
<dbReference type="OrthoDB" id="3771266at2"/>
<dbReference type="AlphaFoldDB" id="A0A1Q2CQF8"/>
<dbReference type="InterPro" id="IPR000639">
    <property type="entry name" value="Epox_hydrolase-like"/>
</dbReference>
<organism evidence="2 3">
    <name type="scientific">Tessaracoccus aquimaris</name>
    <dbReference type="NCBI Taxonomy" id="1332264"/>
    <lineage>
        <taxon>Bacteria</taxon>
        <taxon>Bacillati</taxon>
        <taxon>Actinomycetota</taxon>
        <taxon>Actinomycetes</taxon>
        <taxon>Propionibacteriales</taxon>
        <taxon>Propionibacteriaceae</taxon>
        <taxon>Tessaracoccus</taxon>
    </lineage>
</organism>
<dbReference type="InterPro" id="IPR029058">
    <property type="entry name" value="AB_hydrolase_fold"/>
</dbReference>
<keyword evidence="3" id="KW-1185">Reference proteome</keyword>
<protein>
    <submittedName>
        <fullName evidence="2">Alpha/beta hydrolase</fullName>
    </submittedName>
</protein>
<evidence type="ECO:0000313" key="2">
    <source>
        <dbReference type="EMBL" id="AQP48334.1"/>
    </source>
</evidence>
<dbReference type="Proteomes" id="UP000188145">
    <property type="component" value="Chromosome"/>
</dbReference>
<dbReference type="GO" id="GO:0016787">
    <property type="term" value="F:hydrolase activity"/>
    <property type="evidence" value="ECO:0007669"/>
    <property type="project" value="UniProtKB-KW"/>
</dbReference>
<accession>A0A1Q2CQF8</accession>
<dbReference type="PANTHER" id="PTHR43194">
    <property type="entry name" value="HYDROLASE ALPHA/BETA FOLD FAMILY"/>
    <property type="match status" value="1"/>
</dbReference>
<keyword evidence="2" id="KW-0378">Hydrolase</keyword>
<dbReference type="PANTHER" id="PTHR43194:SF2">
    <property type="entry name" value="PEROXISOMAL MEMBRANE PROTEIN LPX1"/>
    <property type="match status" value="1"/>
</dbReference>